<evidence type="ECO:0000256" key="8">
    <source>
        <dbReference type="ARBA" id="ARBA00032024"/>
    </source>
</evidence>
<dbReference type="Pfam" id="PF02558">
    <property type="entry name" value="ApbA"/>
    <property type="match status" value="1"/>
</dbReference>
<dbReference type="InterPro" id="IPR013752">
    <property type="entry name" value="KPA_reductase"/>
</dbReference>
<dbReference type="SUPFAM" id="SSF48179">
    <property type="entry name" value="6-phosphogluconate dehydrogenase C-terminal domain-like"/>
    <property type="match status" value="1"/>
</dbReference>
<dbReference type="GO" id="GO:0008677">
    <property type="term" value="F:2-dehydropantoate 2-reductase activity"/>
    <property type="evidence" value="ECO:0007669"/>
    <property type="project" value="UniProtKB-EC"/>
</dbReference>
<evidence type="ECO:0000256" key="9">
    <source>
        <dbReference type="ARBA" id="ARBA00048793"/>
    </source>
</evidence>
<comment type="caution">
    <text evidence="13">The sequence shown here is derived from an EMBL/GenBank/DDBJ whole genome shotgun (WGS) entry which is preliminary data.</text>
</comment>
<keyword evidence="5 10" id="KW-0566">Pantothenate biosynthesis</keyword>
<dbReference type="EMBL" id="JBBKTX010000009">
    <property type="protein sequence ID" value="MFK4752575.1"/>
    <property type="molecule type" value="Genomic_DNA"/>
</dbReference>
<keyword evidence="6 10" id="KW-0521">NADP</keyword>
<name>A0ABW8NIP9_9GAMM</name>
<evidence type="ECO:0000256" key="5">
    <source>
        <dbReference type="ARBA" id="ARBA00022655"/>
    </source>
</evidence>
<keyword evidence="7 10" id="KW-0560">Oxidoreductase</keyword>
<sequence length="308" mass="32040">MKILIVGAGAIGGLFGGLLQRQGVAVTYLVREHRLAELAAGGLTVQLPDNAFSFQPCCCTAIQLAATKPVFDLIVLTNKAYALASVIENIRPVVLEQTLILPLLNGIRQLDVLDAEFGAARVLGGIAKTVATLADANTVVVNSPGSNLTVGARSAEQNAVARAINALFADAGVLLGDGSNIGLAMWEKFCLMAALGALNCMLQGSVGDYMKSEAGGEIALATIRECTDTAAASGYPLSDKVISGIQRTLTNPNSSFNASMYRDMKQGLPVEGEHLVGDMLRRAEAAGMAAPNLKVAHAVLQTYSARLG</sequence>
<dbReference type="InterPro" id="IPR003710">
    <property type="entry name" value="ApbA"/>
</dbReference>
<evidence type="ECO:0000256" key="6">
    <source>
        <dbReference type="ARBA" id="ARBA00022857"/>
    </source>
</evidence>
<keyword evidence="14" id="KW-1185">Reference proteome</keyword>
<evidence type="ECO:0000259" key="11">
    <source>
        <dbReference type="Pfam" id="PF02558"/>
    </source>
</evidence>
<evidence type="ECO:0000256" key="7">
    <source>
        <dbReference type="ARBA" id="ARBA00023002"/>
    </source>
</evidence>
<evidence type="ECO:0000256" key="4">
    <source>
        <dbReference type="ARBA" id="ARBA00019465"/>
    </source>
</evidence>
<dbReference type="NCBIfam" id="TIGR00745">
    <property type="entry name" value="apbA_panE"/>
    <property type="match status" value="1"/>
</dbReference>
<comment type="similarity">
    <text evidence="2 10">Belongs to the ketopantoate reductase family.</text>
</comment>
<evidence type="ECO:0000313" key="14">
    <source>
        <dbReference type="Proteomes" id="UP001620597"/>
    </source>
</evidence>
<dbReference type="InterPro" id="IPR051402">
    <property type="entry name" value="KPR-Related"/>
</dbReference>
<proteinExistence type="inferred from homology"/>
<gene>
    <name evidence="13" type="ORF">WG929_09175</name>
</gene>
<evidence type="ECO:0000259" key="12">
    <source>
        <dbReference type="Pfam" id="PF08546"/>
    </source>
</evidence>
<accession>A0ABW8NIP9</accession>
<dbReference type="InterPro" id="IPR008927">
    <property type="entry name" value="6-PGluconate_DH-like_C_sf"/>
</dbReference>
<organism evidence="13 14">
    <name type="scientific">Oceanobacter antarcticus</name>
    <dbReference type="NCBI Taxonomy" id="3133425"/>
    <lineage>
        <taxon>Bacteria</taxon>
        <taxon>Pseudomonadati</taxon>
        <taxon>Pseudomonadota</taxon>
        <taxon>Gammaproteobacteria</taxon>
        <taxon>Oceanospirillales</taxon>
        <taxon>Oceanospirillaceae</taxon>
        <taxon>Oceanobacter</taxon>
    </lineage>
</organism>
<dbReference type="EC" id="1.1.1.169" evidence="3 10"/>
<dbReference type="PANTHER" id="PTHR21708">
    <property type="entry name" value="PROBABLE 2-DEHYDROPANTOATE 2-REDUCTASE"/>
    <property type="match status" value="1"/>
</dbReference>
<comment type="pathway">
    <text evidence="1 10">Cofactor biosynthesis; (R)-pantothenate biosynthesis; (R)-pantoate from 3-methyl-2-oxobutanoate: step 2/2.</text>
</comment>
<dbReference type="PANTHER" id="PTHR21708:SF26">
    <property type="entry name" value="2-DEHYDROPANTOATE 2-REDUCTASE"/>
    <property type="match status" value="1"/>
</dbReference>
<evidence type="ECO:0000256" key="10">
    <source>
        <dbReference type="RuleBase" id="RU362068"/>
    </source>
</evidence>
<dbReference type="Proteomes" id="UP001620597">
    <property type="component" value="Unassembled WGS sequence"/>
</dbReference>
<evidence type="ECO:0000256" key="1">
    <source>
        <dbReference type="ARBA" id="ARBA00004994"/>
    </source>
</evidence>
<dbReference type="Gene3D" id="1.10.1040.10">
    <property type="entry name" value="N-(1-d-carboxylethyl)-l-norvaline Dehydrogenase, domain 2"/>
    <property type="match status" value="1"/>
</dbReference>
<feature type="domain" description="Ketopantoate reductase C-terminal" evidence="12">
    <location>
        <begin position="180"/>
        <end position="302"/>
    </location>
</feature>
<dbReference type="InterPro" id="IPR036291">
    <property type="entry name" value="NAD(P)-bd_dom_sf"/>
</dbReference>
<evidence type="ECO:0000256" key="3">
    <source>
        <dbReference type="ARBA" id="ARBA00013014"/>
    </source>
</evidence>
<dbReference type="SUPFAM" id="SSF51735">
    <property type="entry name" value="NAD(P)-binding Rossmann-fold domains"/>
    <property type="match status" value="1"/>
</dbReference>
<comment type="function">
    <text evidence="10">Catalyzes the NADPH-dependent reduction of ketopantoate into pantoic acid.</text>
</comment>
<reference evidence="13 14" key="1">
    <citation type="submission" date="2024-03" db="EMBL/GenBank/DDBJ databases">
        <title>High-quality draft genome sequence of Oceanobacter sp. wDCs-4.</title>
        <authorList>
            <person name="Dong C."/>
        </authorList>
    </citation>
    <scope>NUCLEOTIDE SEQUENCE [LARGE SCALE GENOMIC DNA]</scope>
    <source>
        <strain evidence="14">wDCs-4</strain>
    </source>
</reference>
<dbReference type="InterPro" id="IPR013332">
    <property type="entry name" value="KPR_N"/>
</dbReference>
<evidence type="ECO:0000256" key="2">
    <source>
        <dbReference type="ARBA" id="ARBA00007870"/>
    </source>
</evidence>
<feature type="domain" description="Ketopantoate reductase N-terminal" evidence="11">
    <location>
        <begin position="3"/>
        <end position="152"/>
    </location>
</feature>
<dbReference type="InterPro" id="IPR013328">
    <property type="entry name" value="6PGD_dom2"/>
</dbReference>
<dbReference type="Gene3D" id="3.40.50.720">
    <property type="entry name" value="NAD(P)-binding Rossmann-like Domain"/>
    <property type="match status" value="1"/>
</dbReference>
<dbReference type="RefSeq" id="WP_416205794.1">
    <property type="nucleotide sequence ID" value="NZ_JBBKTX010000009.1"/>
</dbReference>
<protein>
    <recommendedName>
        <fullName evidence="4 10">2-dehydropantoate 2-reductase</fullName>
        <ecNumber evidence="3 10">1.1.1.169</ecNumber>
    </recommendedName>
    <alternativeName>
        <fullName evidence="8 10">Ketopantoate reductase</fullName>
    </alternativeName>
</protein>
<comment type="catalytic activity">
    <reaction evidence="9 10">
        <text>(R)-pantoate + NADP(+) = 2-dehydropantoate + NADPH + H(+)</text>
        <dbReference type="Rhea" id="RHEA:16233"/>
        <dbReference type="ChEBI" id="CHEBI:11561"/>
        <dbReference type="ChEBI" id="CHEBI:15378"/>
        <dbReference type="ChEBI" id="CHEBI:15980"/>
        <dbReference type="ChEBI" id="CHEBI:57783"/>
        <dbReference type="ChEBI" id="CHEBI:58349"/>
        <dbReference type="EC" id="1.1.1.169"/>
    </reaction>
</comment>
<dbReference type="Pfam" id="PF08546">
    <property type="entry name" value="ApbA_C"/>
    <property type="match status" value="1"/>
</dbReference>
<evidence type="ECO:0000313" key="13">
    <source>
        <dbReference type="EMBL" id="MFK4752575.1"/>
    </source>
</evidence>